<dbReference type="Pfam" id="PF00573">
    <property type="entry name" value="Ribosomal_L4"/>
    <property type="match status" value="1"/>
</dbReference>
<dbReference type="PANTHER" id="PTHR19431">
    <property type="entry name" value="60S RIBOSOMAL PROTEIN L4"/>
    <property type="match status" value="1"/>
</dbReference>
<dbReference type="Gene3D" id="3.40.1370.10">
    <property type="match status" value="1"/>
</dbReference>
<reference evidence="5" key="1">
    <citation type="journal article" date="2014" name="Genome Biol. Evol.">
        <title>Pangenome evidence for extensive interdomain horizontal transfer affecting lineage core and shell genes in uncultured planktonic thaumarchaeota and euryarchaeota.</title>
        <authorList>
            <person name="Deschamps P."/>
            <person name="Zivanovic Y."/>
            <person name="Moreira D."/>
            <person name="Rodriguez-Valera F."/>
            <person name="Lopez-Garcia P."/>
        </authorList>
    </citation>
    <scope>NUCLEOTIDE SEQUENCE</scope>
</reference>
<feature type="region of interest" description="Disordered" evidence="4">
    <location>
        <begin position="75"/>
        <end position="96"/>
    </location>
</feature>
<dbReference type="SUPFAM" id="SSF52166">
    <property type="entry name" value="Ribosomal protein L4"/>
    <property type="match status" value="1"/>
</dbReference>
<evidence type="ECO:0000313" key="5">
    <source>
        <dbReference type="EMBL" id="AIF04324.1"/>
    </source>
</evidence>
<dbReference type="GO" id="GO:0006412">
    <property type="term" value="P:translation"/>
    <property type="evidence" value="ECO:0007669"/>
    <property type="project" value="InterPro"/>
</dbReference>
<dbReference type="GO" id="GO:1990904">
    <property type="term" value="C:ribonucleoprotein complex"/>
    <property type="evidence" value="ECO:0007669"/>
    <property type="project" value="UniProtKB-KW"/>
</dbReference>
<evidence type="ECO:0000256" key="1">
    <source>
        <dbReference type="ARBA" id="ARBA00010528"/>
    </source>
</evidence>
<dbReference type="GO" id="GO:0003735">
    <property type="term" value="F:structural constituent of ribosome"/>
    <property type="evidence" value="ECO:0007669"/>
    <property type="project" value="InterPro"/>
</dbReference>
<gene>
    <name evidence="5" type="primary">RP-L4e</name>
    <name evidence="5" type="synonym">RPL4</name>
</gene>
<dbReference type="GO" id="GO:0005840">
    <property type="term" value="C:ribosome"/>
    <property type="evidence" value="ECO:0007669"/>
    <property type="project" value="UniProtKB-KW"/>
</dbReference>
<name>A0A075GK46_9ARCH</name>
<dbReference type="InterPro" id="IPR023574">
    <property type="entry name" value="Ribosomal_uL4_dom_sf"/>
</dbReference>
<keyword evidence="3" id="KW-0687">Ribonucleoprotein</keyword>
<organism evidence="5">
    <name type="scientific">uncultured marine thaumarchaeote KM3_173_D12</name>
    <dbReference type="NCBI Taxonomy" id="1456049"/>
    <lineage>
        <taxon>Archaea</taxon>
        <taxon>Nitrososphaerota</taxon>
        <taxon>environmental samples</taxon>
    </lineage>
</organism>
<dbReference type="InterPro" id="IPR045240">
    <property type="entry name" value="Ribosomal_uL4_euk/arch"/>
</dbReference>
<proteinExistence type="inferred from homology"/>
<evidence type="ECO:0000256" key="2">
    <source>
        <dbReference type="ARBA" id="ARBA00022980"/>
    </source>
</evidence>
<feature type="compositionally biased region" description="Gly residues" evidence="4">
    <location>
        <begin position="76"/>
        <end position="87"/>
    </location>
</feature>
<evidence type="ECO:0000256" key="3">
    <source>
        <dbReference type="ARBA" id="ARBA00023274"/>
    </source>
</evidence>
<dbReference type="AlphaFoldDB" id="A0A075GK46"/>
<dbReference type="InterPro" id="IPR002136">
    <property type="entry name" value="Ribosomal_uL4"/>
</dbReference>
<protein>
    <submittedName>
        <fullName evidence="5">Ribosomal protein L4P (RP-L4e, RPL4)</fullName>
    </submittedName>
</protein>
<dbReference type="EMBL" id="KF900705">
    <property type="protein sequence ID" value="AIF04324.1"/>
    <property type="molecule type" value="Genomic_DNA"/>
</dbReference>
<comment type="similarity">
    <text evidence="1">Belongs to the universal ribosomal protein uL4 family.</text>
</comment>
<keyword evidence="2 5" id="KW-0689">Ribosomal protein</keyword>
<evidence type="ECO:0000256" key="4">
    <source>
        <dbReference type="SAM" id="MobiDB-lite"/>
    </source>
</evidence>
<accession>A0A075GK46</accession>
<sequence length="270" mass="29007">MNVPTFTITGTKEDDIELPLVFSTLFRKDLISKSFTHLNSHKFQPQGTHPTAGMDVVARSNDPPTGQGVSRIAKLRGGGGGRQGQAGGVASVKGGRQAHPPKVQKVIFKKLNKKENKLALCSAIAATQSKEIIKSRGHRIENLKTFPIVISDDIESIAKTKEALKILDSLNLMQDVDRLKSRKARSGKSLLRGRGAKIGKSVLFVVSNSKQLSKACGAIPGVEARAAKDLSVLDLAPGGAPIRLVVYSKSALKEIEKIKSPHLELLVNVI</sequence>